<feature type="transmembrane region" description="Helical" evidence="1">
    <location>
        <begin position="426"/>
        <end position="447"/>
    </location>
</feature>
<evidence type="ECO:0000313" key="3">
    <source>
        <dbReference type="Proteomes" id="UP000287969"/>
    </source>
</evidence>
<protein>
    <submittedName>
        <fullName evidence="2">Uncharacterized protein</fullName>
    </submittedName>
</protein>
<proteinExistence type="predicted"/>
<feature type="transmembrane region" description="Helical" evidence="1">
    <location>
        <begin position="693"/>
        <end position="712"/>
    </location>
</feature>
<dbReference type="OrthoDB" id="3199331at2"/>
<dbReference type="InterPro" id="IPR017850">
    <property type="entry name" value="Alkaline_phosphatase_core_sf"/>
</dbReference>
<evidence type="ECO:0000313" key="2">
    <source>
        <dbReference type="EMBL" id="QAT62042.1"/>
    </source>
</evidence>
<dbReference type="AlphaFoldDB" id="A0A410QDC5"/>
<feature type="transmembrane region" description="Helical" evidence="1">
    <location>
        <begin position="400"/>
        <end position="420"/>
    </location>
</feature>
<dbReference type="RefSeq" id="WP_128752669.1">
    <property type="nucleotide sequence ID" value="NZ_CP035282.1"/>
</dbReference>
<dbReference type="Proteomes" id="UP000287969">
    <property type="component" value="Chromosome"/>
</dbReference>
<keyword evidence="1" id="KW-0472">Membrane</keyword>
<feature type="transmembrane region" description="Helical" evidence="1">
    <location>
        <begin position="576"/>
        <end position="593"/>
    </location>
</feature>
<feature type="transmembrane region" description="Helical" evidence="1">
    <location>
        <begin position="493"/>
        <end position="515"/>
    </location>
</feature>
<feature type="transmembrane region" description="Helical" evidence="1">
    <location>
        <begin position="669"/>
        <end position="687"/>
    </location>
</feature>
<keyword evidence="1" id="KW-1133">Transmembrane helix</keyword>
<reference evidence="3" key="1">
    <citation type="submission" date="2019-01" db="EMBL/GenBank/DDBJ databases">
        <title>Draft genomes of a novel of Sporanaerobacter strains.</title>
        <authorList>
            <person name="Ma S."/>
        </authorList>
    </citation>
    <scope>NUCLEOTIDE SEQUENCE [LARGE SCALE GENOMIC DNA]</scope>
    <source>
        <strain evidence="3">NJN-17</strain>
    </source>
</reference>
<dbReference type="KEGG" id="spoa:EQM13_10820"/>
<dbReference type="Gene3D" id="3.40.720.10">
    <property type="entry name" value="Alkaline Phosphatase, subunit A"/>
    <property type="match status" value="1"/>
</dbReference>
<gene>
    <name evidence="2" type="ORF">EQM13_10820</name>
</gene>
<feature type="transmembrane region" description="Helical" evidence="1">
    <location>
        <begin position="454"/>
        <end position="473"/>
    </location>
</feature>
<name>A0A410QDC5_9FIRM</name>
<evidence type="ECO:0000256" key="1">
    <source>
        <dbReference type="SAM" id="Phobius"/>
    </source>
</evidence>
<organism evidence="2 3">
    <name type="scientific">Acidilutibacter cellobiosedens</name>
    <dbReference type="NCBI Taxonomy" id="2507161"/>
    <lineage>
        <taxon>Bacteria</taxon>
        <taxon>Bacillati</taxon>
        <taxon>Bacillota</taxon>
        <taxon>Tissierellia</taxon>
        <taxon>Tissierellales</taxon>
        <taxon>Acidilutibacteraceae</taxon>
        <taxon>Acidilutibacter</taxon>
    </lineage>
</organism>
<accession>A0A410QDC5</accession>
<dbReference type="EMBL" id="CP035282">
    <property type="protein sequence ID" value="QAT62042.1"/>
    <property type="molecule type" value="Genomic_DNA"/>
</dbReference>
<sequence>MNLKRFSIVILIVVLLLIGGRTFADKENKTVYLVVANRLTLDDIKTMYNLNDIIRDGSIGLMNPRGLSGYNGAESYLTINASNRASTDYDGGESYNLNDYYKKLYEKRVGETVGDEDIGIVGFSKLIKYNEDNYYKPYIGALGDSFHKAGLKTALYGNADILDRIIRPSSLIPMDSKGLIDYGNIDNIIVDDDEFPYGFRTDYKKMLKQVVDIREKASLVVIDTGDLDRLASYSNELTDKQYFNIRNKILNNIDEFLKELSHSLDKKNSLVIIISPNGGEERVNGSILSPVIFWGGGMPKGVLSSSTTKREGLISNIDIAPTIINYLGLPHEQFLGTNVYSINRDNGFEFLYEDNNRINVVSNSRFYVLAVYSILSIISCILGTLLVVFNVKISGKISKIFWGFIILAGSIPFVLLINSAVNWNNYFQFILSLIVILSITFVILYNINNKSKKNILYISSLVIYLTLVIDMLTNNNLIRFSPLGYDPIIGARYFGIGNEMVGVFMGCMIILLCNMEVFKKSKNKNRIILYLISFLTVFLIGSPKFGAKVGGTICVLFAVLVFILEDLNIRINFKSMVLICSLVVVAILGFSYIDIKFNSNPTHLGKTILMASSQGEDLINNIIIRKILMNIKLIGSSVWTKSLYINIVSQSCILIFCEDKIREMFNKRKNICIGLISGIAGSIMGILVNDSGIILSALSMVLLTSYFLSITAEELN</sequence>
<feature type="transmembrane region" description="Helical" evidence="1">
    <location>
        <begin position="366"/>
        <end position="388"/>
    </location>
</feature>
<feature type="transmembrane region" description="Helical" evidence="1">
    <location>
        <begin position="527"/>
        <end position="543"/>
    </location>
</feature>
<feature type="transmembrane region" description="Helical" evidence="1">
    <location>
        <begin position="549"/>
        <end position="569"/>
    </location>
</feature>
<feature type="transmembrane region" description="Helical" evidence="1">
    <location>
        <begin position="638"/>
        <end position="657"/>
    </location>
</feature>
<keyword evidence="1" id="KW-0812">Transmembrane</keyword>
<dbReference type="SUPFAM" id="SSF53649">
    <property type="entry name" value="Alkaline phosphatase-like"/>
    <property type="match status" value="1"/>
</dbReference>
<keyword evidence="3" id="KW-1185">Reference proteome</keyword>